<accession>A0A4Z2FIV7</accession>
<protein>
    <submittedName>
        <fullName evidence="1">Uncharacterized protein</fullName>
    </submittedName>
</protein>
<name>A0A4Z2FIV7_9TELE</name>
<evidence type="ECO:0000313" key="2">
    <source>
        <dbReference type="Proteomes" id="UP000314294"/>
    </source>
</evidence>
<comment type="caution">
    <text evidence="1">The sequence shown here is derived from an EMBL/GenBank/DDBJ whole genome shotgun (WGS) entry which is preliminary data.</text>
</comment>
<reference evidence="1 2" key="1">
    <citation type="submission" date="2019-03" db="EMBL/GenBank/DDBJ databases">
        <title>First draft genome of Liparis tanakae, snailfish: a comprehensive survey of snailfish specific genes.</title>
        <authorList>
            <person name="Kim W."/>
            <person name="Song I."/>
            <person name="Jeong J.-H."/>
            <person name="Kim D."/>
            <person name="Kim S."/>
            <person name="Ryu S."/>
            <person name="Song J.Y."/>
            <person name="Lee S.K."/>
        </authorList>
    </citation>
    <scope>NUCLEOTIDE SEQUENCE [LARGE SCALE GENOMIC DNA]</scope>
    <source>
        <tissue evidence="1">Muscle</tissue>
    </source>
</reference>
<dbReference type="AlphaFoldDB" id="A0A4Z2FIV7"/>
<evidence type="ECO:0000313" key="1">
    <source>
        <dbReference type="EMBL" id="TNN40713.1"/>
    </source>
</evidence>
<dbReference type="Proteomes" id="UP000314294">
    <property type="component" value="Unassembled WGS sequence"/>
</dbReference>
<gene>
    <name evidence="1" type="ORF">EYF80_049103</name>
</gene>
<sequence>MMMMLTPPLHTPGEPRRPLVADTGSAPHAALSLMSCSLGSSTDRCTMSRCTRASCRSPTLKVLRRGAEGRVSRRYELCIGRVLLPRGGSGCQEDPGPAGTNGLLMVCSAPGVLRSRCAPLQVCSGLQVYSGLQVCSAPGVLRSRMTGEFIKRVETLKVERHRGGDIILNASSCRRARLSLRELRPNLQTAASISEAGGVRRGRSTQGRQLFN</sequence>
<organism evidence="1 2">
    <name type="scientific">Liparis tanakae</name>
    <name type="common">Tanaka's snailfish</name>
    <dbReference type="NCBI Taxonomy" id="230148"/>
    <lineage>
        <taxon>Eukaryota</taxon>
        <taxon>Metazoa</taxon>
        <taxon>Chordata</taxon>
        <taxon>Craniata</taxon>
        <taxon>Vertebrata</taxon>
        <taxon>Euteleostomi</taxon>
        <taxon>Actinopterygii</taxon>
        <taxon>Neopterygii</taxon>
        <taxon>Teleostei</taxon>
        <taxon>Neoteleostei</taxon>
        <taxon>Acanthomorphata</taxon>
        <taxon>Eupercaria</taxon>
        <taxon>Perciformes</taxon>
        <taxon>Cottioidei</taxon>
        <taxon>Cottales</taxon>
        <taxon>Liparidae</taxon>
        <taxon>Liparis</taxon>
    </lineage>
</organism>
<dbReference type="EMBL" id="SRLO01001165">
    <property type="protein sequence ID" value="TNN40713.1"/>
    <property type="molecule type" value="Genomic_DNA"/>
</dbReference>
<keyword evidence="2" id="KW-1185">Reference proteome</keyword>
<proteinExistence type="predicted"/>